<evidence type="ECO:0000313" key="3">
    <source>
        <dbReference type="EMBL" id="ACL56952.1"/>
    </source>
</evidence>
<evidence type="ECO:0008006" key="5">
    <source>
        <dbReference type="Google" id="ProtNLM"/>
    </source>
</evidence>
<keyword evidence="4" id="KW-1185">Reference proteome</keyword>
<dbReference type="AlphaFoldDB" id="B8IT66"/>
<organism evidence="3 4">
    <name type="scientific">Methylobacterium nodulans (strain LMG 21967 / CNCM I-2342 / ORS 2060)</name>
    <dbReference type="NCBI Taxonomy" id="460265"/>
    <lineage>
        <taxon>Bacteria</taxon>
        <taxon>Pseudomonadati</taxon>
        <taxon>Pseudomonadota</taxon>
        <taxon>Alphaproteobacteria</taxon>
        <taxon>Hyphomicrobiales</taxon>
        <taxon>Methylobacteriaceae</taxon>
        <taxon>Methylobacterium</taxon>
    </lineage>
</organism>
<reference evidence="3 4" key="1">
    <citation type="submission" date="2009-01" db="EMBL/GenBank/DDBJ databases">
        <title>Complete sequence of chromosome of Methylobacterium nodulans ORS 2060.</title>
        <authorList>
            <consortium name="US DOE Joint Genome Institute"/>
            <person name="Lucas S."/>
            <person name="Copeland A."/>
            <person name="Lapidus A."/>
            <person name="Glavina del Rio T."/>
            <person name="Dalin E."/>
            <person name="Tice H."/>
            <person name="Bruce D."/>
            <person name="Goodwin L."/>
            <person name="Pitluck S."/>
            <person name="Sims D."/>
            <person name="Brettin T."/>
            <person name="Detter J.C."/>
            <person name="Han C."/>
            <person name="Larimer F."/>
            <person name="Land M."/>
            <person name="Hauser L."/>
            <person name="Kyrpides N."/>
            <person name="Ivanova N."/>
            <person name="Marx C.J."/>
            <person name="Richardson P."/>
        </authorList>
    </citation>
    <scope>NUCLEOTIDE SEQUENCE [LARGE SCALE GENOMIC DNA]</scope>
    <source>
        <strain evidence="4">LMG 21967 / CNCM I-2342 / ORS 2060</strain>
    </source>
</reference>
<dbReference type="OrthoDB" id="8003642at2"/>
<dbReference type="KEGG" id="mno:Mnod_1963"/>
<sequence length="79" mass="8410">MCKHSVLILALLSVSTTAMAQSATPTADSPTAWQQVCGDRADKLNITGGERDTYMRECVSGERLDSKPAPETSAKPANK</sequence>
<dbReference type="eggNOG" id="ENOG5032PFF">
    <property type="taxonomic scope" value="Bacteria"/>
</dbReference>
<name>B8IT66_METNO</name>
<feature type="chain" id="PRO_5002874360" description="PsiF repeat protein" evidence="2">
    <location>
        <begin position="21"/>
        <end position="79"/>
    </location>
</feature>
<gene>
    <name evidence="3" type="ordered locus">Mnod_1963</name>
</gene>
<evidence type="ECO:0000256" key="1">
    <source>
        <dbReference type="SAM" id="MobiDB-lite"/>
    </source>
</evidence>
<dbReference type="Proteomes" id="UP000008207">
    <property type="component" value="Chromosome"/>
</dbReference>
<feature type="region of interest" description="Disordered" evidence="1">
    <location>
        <begin position="60"/>
        <end position="79"/>
    </location>
</feature>
<keyword evidence="2" id="KW-0732">Signal</keyword>
<evidence type="ECO:0000313" key="4">
    <source>
        <dbReference type="Proteomes" id="UP000008207"/>
    </source>
</evidence>
<feature type="signal peptide" evidence="2">
    <location>
        <begin position="1"/>
        <end position="20"/>
    </location>
</feature>
<evidence type="ECO:0000256" key="2">
    <source>
        <dbReference type="SAM" id="SignalP"/>
    </source>
</evidence>
<dbReference type="EMBL" id="CP001349">
    <property type="protein sequence ID" value="ACL56952.1"/>
    <property type="molecule type" value="Genomic_DNA"/>
</dbReference>
<dbReference type="HOGENOM" id="CLU_2617984_0_0_5"/>
<protein>
    <recommendedName>
        <fullName evidence="5">PsiF repeat protein</fullName>
    </recommendedName>
</protein>
<proteinExistence type="predicted"/>
<accession>B8IT66</accession>
<dbReference type="RefSeq" id="WP_015928641.1">
    <property type="nucleotide sequence ID" value="NC_011894.1"/>
</dbReference>